<dbReference type="Pfam" id="PF00874">
    <property type="entry name" value="PRD"/>
    <property type="match status" value="2"/>
</dbReference>
<evidence type="ECO:0000256" key="4">
    <source>
        <dbReference type="ARBA" id="ARBA00023159"/>
    </source>
</evidence>
<evidence type="ECO:0000256" key="2">
    <source>
        <dbReference type="ARBA" id="ARBA00022737"/>
    </source>
</evidence>
<dbReference type="InterPro" id="IPR003501">
    <property type="entry name" value="PTS_EIIB_2/3"/>
</dbReference>
<dbReference type="PROSITE" id="PS51372">
    <property type="entry name" value="PRD_2"/>
    <property type="match status" value="2"/>
</dbReference>
<evidence type="ECO:0000313" key="10">
    <source>
        <dbReference type="Proteomes" id="UP001597178"/>
    </source>
</evidence>
<feature type="domain" description="PRD" evidence="8">
    <location>
        <begin position="184"/>
        <end position="289"/>
    </location>
</feature>
<dbReference type="InterPro" id="IPR036390">
    <property type="entry name" value="WH_DNA-bd_sf"/>
</dbReference>
<organism evidence="9 10">
    <name type="scientific">Lentibacillus salinarum</name>
    <dbReference type="NCBI Taxonomy" id="446820"/>
    <lineage>
        <taxon>Bacteria</taxon>
        <taxon>Bacillati</taxon>
        <taxon>Bacillota</taxon>
        <taxon>Bacilli</taxon>
        <taxon>Bacillales</taxon>
        <taxon>Bacillaceae</taxon>
        <taxon>Lentibacillus</taxon>
    </lineage>
</organism>
<dbReference type="InterPro" id="IPR002178">
    <property type="entry name" value="PTS_EIIA_type-2_dom"/>
</dbReference>
<dbReference type="RefSeq" id="WP_382400881.1">
    <property type="nucleotide sequence ID" value="NZ_JBHTNH010000025.1"/>
</dbReference>
<evidence type="ECO:0000259" key="8">
    <source>
        <dbReference type="PROSITE" id="PS51372"/>
    </source>
</evidence>
<dbReference type="InterPro" id="IPR036388">
    <property type="entry name" value="WH-like_DNA-bd_sf"/>
</dbReference>
<keyword evidence="5" id="KW-0804">Transcription</keyword>
<dbReference type="Pfam" id="PF08279">
    <property type="entry name" value="HTH_11"/>
    <property type="match status" value="1"/>
</dbReference>
<evidence type="ECO:0000259" key="7">
    <source>
        <dbReference type="PROSITE" id="PS51099"/>
    </source>
</evidence>
<accession>A0ABW3ZVX6</accession>
<dbReference type="Gene3D" id="1.10.1790.10">
    <property type="entry name" value="PRD domain"/>
    <property type="match status" value="2"/>
</dbReference>
<dbReference type="InterPro" id="IPR016152">
    <property type="entry name" value="PTrfase/Anion_transptr"/>
</dbReference>
<dbReference type="InterPro" id="IPR036095">
    <property type="entry name" value="PTS_EIIB-like_sf"/>
</dbReference>
<feature type="domain" description="PRD" evidence="8">
    <location>
        <begin position="297"/>
        <end position="404"/>
    </location>
</feature>
<dbReference type="SUPFAM" id="SSF55804">
    <property type="entry name" value="Phoshotransferase/anion transport protein"/>
    <property type="match status" value="1"/>
</dbReference>
<evidence type="ECO:0000259" key="6">
    <source>
        <dbReference type="PROSITE" id="PS51094"/>
    </source>
</evidence>
<dbReference type="CDD" id="cd05568">
    <property type="entry name" value="PTS_IIB_bgl_like"/>
    <property type="match status" value="1"/>
</dbReference>
<gene>
    <name evidence="9" type="ORF">ACFQ4A_12045</name>
</gene>
<evidence type="ECO:0000313" key="9">
    <source>
        <dbReference type="EMBL" id="MFD1362388.1"/>
    </source>
</evidence>
<sequence>MNTRLQQIIQQLLTTDELQTSSELATALQVSSKTIRTDIKEISKLLNNDIAYIESHRGKGFRINVINEDGFKQFLQKTVEKNNQVVPTEPENRIQFLIERLLLQSSYIKMDDLAEELFISRSTLQTDLKNVREVMERYNLFLDHKPNYGIKVFGDEIKIRFCISEYIFNQKPNMVDQTANWIEILPKDEMEWIRDSILSKLRKHKIIITDISLHNLITHIAIACKRIRDEKVVEIYREELSRITDKKEYTIAKEIVEEIEQKLKVSFSVNETAYLAIHLQGTKKVHSETEIEEVKSILDEDIQDLTRNILERIDNVYSLDLSGDKELIMALSLHLKPAINRYTYQMNLRNPMLEEIKNKYPFSFEAALTGADVIRKKLGISIDESEIGYMALHIEAALERQEKSERNKKRCLIVCASGLGTAQLLLMKLKNQFRDELNIVGTTEYYNLNSQSIHNLDLIISTIPIPEKLPIPVVQVSTLLGNQDVNKIEKLIHNDIEIMKNYMREQFTFLKMDFSTKEEVIQFLGNKLLESGKVNADFVASVLEREKYSPTSFGNLVAIPHPMEPQTDATFWSIVTLRNPIQWGSKPVQIICLLNISKDKQMDDLKPMYDVLVKMLDNRPLLQKLLQCETYSEFKWALTKA</sequence>
<proteinExistence type="predicted"/>
<dbReference type="SUPFAM" id="SSF63520">
    <property type="entry name" value="PTS-regulatory domain, PRD"/>
    <property type="match status" value="2"/>
</dbReference>
<dbReference type="Gene3D" id="3.40.50.2300">
    <property type="match status" value="1"/>
</dbReference>
<dbReference type="PANTHER" id="PTHR30185">
    <property type="entry name" value="CRYPTIC BETA-GLUCOSIDE BGL OPERON ANTITERMINATOR"/>
    <property type="match status" value="1"/>
</dbReference>
<dbReference type="PROSITE" id="PS51099">
    <property type="entry name" value="PTS_EIIB_TYPE_2"/>
    <property type="match status" value="1"/>
</dbReference>
<evidence type="ECO:0000256" key="1">
    <source>
        <dbReference type="ARBA" id="ARBA00022679"/>
    </source>
</evidence>
<reference evidence="10" key="1">
    <citation type="journal article" date="2019" name="Int. J. Syst. Evol. Microbiol.">
        <title>The Global Catalogue of Microorganisms (GCM) 10K type strain sequencing project: providing services to taxonomists for standard genome sequencing and annotation.</title>
        <authorList>
            <consortium name="The Broad Institute Genomics Platform"/>
            <consortium name="The Broad Institute Genome Sequencing Center for Infectious Disease"/>
            <person name="Wu L."/>
            <person name="Ma J."/>
        </authorList>
    </citation>
    <scope>NUCLEOTIDE SEQUENCE [LARGE SCALE GENOMIC DNA]</scope>
    <source>
        <strain evidence="10">CCUG 54822</strain>
    </source>
</reference>
<dbReference type="InterPro" id="IPR011608">
    <property type="entry name" value="PRD"/>
</dbReference>
<dbReference type="PROSITE" id="PS51094">
    <property type="entry name" value="PTS_EIIA_TYPE_2"/>
    <property type="match status" value="1"/>
</dbReference>
<name>A0ABW3ZVX6_9BACI</name>
<keyword evidence="3" id="KW-0805">Transcription regulation</keyword>
<dbReference type="SUPFAM" id="SSF52794">
    <property type="entry name" value="PTS system IIB component-like"/>
    <property type="match status" value="1"/>
</dbReference>
<keyword evidence="10" id="KW-1185">Reference proteome</keyword>
<dbReference type="InterPro" id="IPR013011">
    <property type="entry name" value="PTS_EIIB_2"/>
</dbReference>
<dbReference type="Pfam" id="PF02302">
    <property type="entry name" value="PTS_IIB"/>
    <property type="match status" value="1"/>
</dbReference>
<dbReference type="SUPFAM" id="SSF46785">
    <property type="entry name" value="Winged helix' DNA-binding domain"/>
    <property type="match status" value="1"/>
</dbReference>
<dbReference type="EMBL" id="JBHTNH010000025">
    <property type="protein sequence ID" value="MFD1362388.1"/>
    <property type="molecule type" value="Genomic_DNA"/>
</dbReference>
<dbReference type="Proteomes" id="UP001597178">
    <property type="component" value="Unassembled WGS sequence"/>
</dbReference>
<feature type="domain" description="PTS EIIA type-2" evidence="6">
    <location>
        <begin position="501"/>
        <end position="641"/>
    </location>
</feature>
<evidence type="ECO:0000256" key="5">
    <source>
        <dbReference type="ARBA" id="ARBA00023163"/>
    </source>
</evidence>
<dbReference type="InterPro" id="IPR007737">
    <property type="entry name" value="Mga_HTH"/>
</dbReference>
<comment type="caution">
    <text evidence="9">The sequence shown here is derived from an EMBL/GenBank/DDBJ whole genome shotgun (WGS) entry which is preliminary data.</text>
</comment>
<dbReference type="InterPro" id="IPR036634">
    <property type="entry name" value="PRD_sf"/>
</dbReference>
<dbReference type="Pfam" id="PF05043">
    <property type="entry name" value="Mga"/>
    <property type="match status" value="1"/>
</dbReference>
<protein>
    <submittedName>
        <fullName evidence="9">BglG family transcription antiterminator</fullName>
    </submittedName>
</protein>
<dbReference type="InterPro" id="IPR050661">
    <property type="entry name" value="BglG_antiterminators"/>
</dbReference>
<dbReference type="InterPro" id="IPR013196">
    <property type="entry name" value="HTH_11"/>
</dbReference>
<evidence type="ECO:0000256" key="3">
    <source>
        <dbReference type="ARBA" id="ARBA00023015"/>
    </source>
</evidence>
<dbReference type="Pfam" id="PF00359">
    <property type="entry name" value="PTS_EIIA_2"/>
    <property type="match status" value="1"/>
</dbReference>
<keyword evidence="1" id="KW-0808">Transferase</keyword>
<keyword evidence="4" id="KW-0010">Activator</keyword>
<dbReference type="CDD" id="cd00211">
    <property type="entry name" value="PTS_IIA_fru"/>
    <property type="match status" value="1"/>
</dbReference>
<feature type="domain" description="PTS EIIB type-2" evidence="7">
    <location>
        <begin position="409"/>
        <end position="500"/>
    </location>
</feature>
<dbReference type="Gene3D" id="3.40.930.10">
    <property type="entry name" value="Mannitol-specific EII, Chain A"/>
    <property type="match status" value="1"/>
</dbReference>
<dbReference type="PANTHER" id="PTHR30185:SF13">
    <property type="entry name" value="LICABCH OPERON REGULATOR-RELATED"/>
    <property type="match status" value="1"/>
</dbReference>
<dbReference type="Gene3D" id="1.10.10.10">
    <property type="entry name" value="Winged helix-like DNA-binding domain superfamily/Winged helix DNA-binding domain"/>
    <property type="match status" value="2"/>
</dbReference>
<keyword evidence="2" id="KW-0677">Repeat</keyword>